<dbReference type="EMBL" id="JATAAI010000035">
    <property type="protein sequence ID" value="KAK1735220.1"/>
    <property type="molecule type" value="Genomic_DNA"/>
</dbReference>
<organism evidence="4 5">
    <name type="scientific">Skeletonema marinoi</name>
    <dbReference type="NCBI Taxonomy" id="267567"/>
    <lineage>
        <taxon>Eukaryota</taxon>
        <taxon>Sar</taxon>
        <taxon>Stramenopiles</taxon>
        <taxon>Ochrophyta</taxon>
        <taxon>Bacillariophyta</taxon>
        <taxon>Coscinodiscophyceae</taxon>
        <taxon>Thalassiosirophycidae</taxon>
        <taxon>Thalassiosirales</taxon>
        <taxon>Skeletonemataceae</taxon>
        <taxon>Skeletonema</taxon>
        <taxon>Skeletonema marinoi-dohrnii complex</taxon>
    </lineage>
</organism>
<keyword evidence="2" id="KW-1133">Transmembrane helix</keyword>
<feature type="compositionally biased region" description="Basic and acidic residues" evidence="1">
    <location>
        <begin position="86"/>
        <end position="95"/>
    </location>
</feature>
<evidence type="ECO:0000313" key="4">
    <source>
        <dbReference type="EMBL" id="KAK1735220.1"/>
    </source>
</evidence>
<feature type="compositionally biased region" description="Low complexity" evidence="1">
    <location>
        <begin position="338"/>
        <end position="350"/>
    </location>
</feature>
<proteinExistence type="predicted"/>
<feature type="region of interest" description="Disordered" evidence="1">
    <location>
        <begin position="164"/>
        <end position="188"/>
    </location>
</feature>
<dbReference type="InterPro" id="IPR036465">
    <property type="entry name" value="vWFA_dom_sf"/>
</dbReference>
<dbReference type="CDD" id="cd00198">
    <property type="entry name" value="vWFA"/>
    <property type="match status" value="1"/>
</dbReference>
<feature type="compositionally biased region" description="Low complexity" evidence="1">
    <location>
        <begin position="166"/>
        <end position="188"/>
    </location>
</feature>
<evidence type="ECO:0000256" key="1">
    <source>
        <dbReference type="SAM" id="MobiDB-lite"/>
    </source>
</evidence>
<reference evidence="4" key="1">
    <citation type="submission" date="2023-06" db="EMBL/GenBank/DDBJ databases">
        <title>Survivors Of The Sea: Transcriptome response of Skeletonema marinoi to long-term dormancy.</title>
        <authorList>
            <person name="Pinder M.I.M."/>
            <person name="Kourtchenko O."/>
            <person name="Robertson E.K."/>
            <person name="Larsson T."/>
            <person name="Maumus F."/>
            <person name="Osuna-Cruz C.M."/>
            <person name="Vancaester E."/>
            <person name="Stenow R."/>
            <person name="Vandepoele K."/>
            <person name="Ploug H."/>
            <person name="Bruchert V."/>
            <person name="Godhe A."/>
            <person name="Topel M."/>
        </authorList>
    </citation>
    <scope>NUCLEOTIDE SEQUENCE</scope>
    <source>
        <strain evidence="4">R05AC</strain>
    </source>
</reference>
<keyword evidence="2" id="KW-0812">Transmembrane</keyword>
<protein>
    <submittedName>
        <fullName evidence="4">VWA domain-containing protein</fullName>
    </submittedName>
</protein>
<accession>A0AAD8XXG5</accession>
<evidence type="ECO:0000256" key="2">
    <source>
        <dbReference type="SAM" id="Phobius"/>
    </source>
</evidence>
<gene>
    <name evidence="4" type="ORF">QTG54_014286</name>
</gene>
<dbReference type="SUPFAM" id="SSF53300">
    <property type="entry name" value="vWA-like"/>
    <property type="match status" value="1"/>
</dbReference>
<keyword evidence="5" id="KW-1185">Reference proteome</keyword>
<dbReference type="Gene3D" id="3.40.50.410">
    <property type="entry name" value="von Willebrand factor, type A domain"/>
    <property type="match status" value="1"/>
</dbReference>
<dbReference type="PROSITE" id="PS50234">
    <property type="entry name" value="VWFA"/>
    <property type="match status" value="1"/>
</dbReference>
<feature type="compositionally biased region" description="Pro residues" evidence="1">
    <location>
        <begin position="351"/>
        <end position="362"/>
    </location>
</feature>
<dbReference type="Proteomes" id="UP001224775">
    <property type="component" value="Unassembled WGS sequence"/>
</dbReference>
<feature type="compositionally biased region" description="Polar residues" evidence="1">
    <location>
        <begin position="322"/>
        <end position="337"/>
    </location>
</feature>
<dbReference type="Pfam" id="PF00092">
    <property type="entry name" value="VWA"/>
    <property type="match status" value="1"/>
</dbReference>
<sequence length="634" mass="68224">MDVLNRRGTRIALAIAPVIAIAVVLGVLFGRKGGSNAGGETPPPPEDVLVRSSITTSPSGMPSVAITEPPRVVQCPIGEKEFILKYSNRENDDGQRRRHRRLDTPPQQQQQQQRSLTEFSTWYVKDACTGEKIVSCIPCPSLISQASASLSPVASSLAPTPGIYKVSQSSSSSSPPTAGSTSSSPVATTAVVHHDTSSYHIKNNDRRYLQNNEQLIIVPNTQQILQEASRECIPSDLSYVFVVESTESPDECCSFDAAEYVVTFDDEVIAFVGANGSSSGSNSIEQMILFGQTGVTCASGSPSDIPSEVPSVLPSVEPSMEPSDTISNDPSVVSSEVPSNLPTTSPSKSPSIPPTIPPPPTMNPTFIPTTKRPTTVSPTKRQKEEVETEAPTVIQQKQPVPSLRPTCKNDQNFNLCIAVDMSGSICSNESGCIGCPSDTCRDEFVTQGTCCNNFAFVKGFASLMIQSLSNFPAEKTFSIVQFATEGQLISLMETNDEALSTIDQLYYTGGITNHAEAISECRRSLSASLAFQQSAIATSDTTFVPPKNIMVLITDGKPTTPDDDPLGAAMKQARKAREENEVFIIPVFISPRYDSDALSFMRGLSSNDKVFDVVDFESLKTLKDRLLEEVSCSL</sequence>
<dbReference type="AlphaFoldDB" id="A0AAD8XXG5"/>
<dbReference type="InterPro" id="IPR002035">
    <property type="entry name" value="VWF_A"/>
</dbReference>
<dbReference type="SMART" id="SM00327">
    <property type="entry name" value="VWA"/>
    <property type="match status" value="1"/>
</dbReference>
<comment type="caution">
    <text evidence="4">The sequence shown here is derived from an EMBL/GenBank/DDBJ whole genome shotgun (WGS) entry which is preliminary data.</text>
</comment>
<evidence type="ECO:0000259" key="3">
    <source>
        <dbReference type="PROSITE" id="PS50234"/>
    </source>
</evidence>
<name>A0AAD8XXG5_9STRA</name>
<feature type="transmembrane region" description="Helical" evidence="2">
    <location>
        <begin position="12"/>
        <end position="30"/>
    </location>
</feature>
<evidence type="ECO:0000313" key="5">
    <source>
        <dbReference type="Proteomes" id="UP001224775"/>
    </source>
</evidence>
<feature type="domain" description="VWFA" evidence="3">
    <location>
        <begin position="414"/>
        <end position="630"/>
    </location>
</feature>
<keyword evidence="2" id="KW-0472">Membrane</keyword>
<feature type="region of interest" description="Disordered" evidence="1">
    <location>
        <begin position="86"/>
        <end position="116"/>
    </location>
</feature>
<feature type="region of interest" description="Disordered" evidence="1">
    <location>
        <begin position="299"/>
        <end position="396"/>
    </location>
</feature>